<dbReference type="Proteomes" id="UP000035681">
    <property type="component" value="Unplaced"/>
</dbReference>
<dbReference type="STRING" id="6248.A0A0K0ENA8"/>
<proteinExistence type="predicted"/>
<feature type="repeat" description="ANK" evidence="1">
    <location>
        <begin position="62"/>
        <end position="84"/>
    </location>
</feature>
<dbReference type="Pfam" id="PF13606">
    <property type="entry name" value="Ank_3"/>
    <property type="match status" value="1"/>
</dbReference>
<evidence type="ECO:0000313" key="2">
    <source>
        <dbReference type="Proteomes" id="UP000035681"/>
    </source>
</evidence>
<dbReference type="PROSITE" id="PS50297">
    <property type="entry name" value="ANK_REP_REGION"/>
    <property type="match status" value="1"/>
</dbReference>
<dbReference type="Gene3D" id="1.25.40.20">
    <property type="entry name" value="Ankyrin repeat-containing domain"/>
    <property type="match status" value="1"/>
</dbReference>
<evidence type="ECO:0000313" key="3">
    <source>
        <dbReference type="WBParaSite" id="SSTP_0001094500.1"/>
    </source>
</evidence>
<organism evidence="3">
    <name type="scientific">Strongyloides stercoralis</name>
    <name type="common">Threadworm</name>
    <dbReference type="NCBI Taxonomy" id="6248"/>
    <lineage>
        <taxon>Eukaryota</taxon>
        <taxon>Metazoa</taxon>
        <taxon>Ecdysozoa</taxon>
        <taxon>Nematoda</taxon>
        <taxon>Chromadorea</taxon>
        <taxon>Rhabditida</taxon>
        <taxon>Tylenchina</taxon>
        <taxon>Panagrolaimomorpha</taxon>
        <taxon>Strongyloidoidea</taxon>
        <taxon>Strongyloididae</taxon>
        <taxon>Strongyloides</taxon>
    </lineage>
</organism>
<accession>A0A0K0ENA8</accession>
<protein>
    <submittedName>
        <fullName evidence="3">ANK_REP_REGION domain-containing protein</fullName>
    </submittedName>
</protein>
<dbReference type="SUPFAM" id="SSF48403">
    <property type="entry name" value="Ankyrin repeat"/>
    <property type="match status" value="1"/>
</dbReference>
<dbReference type="InterPro" id="IPR036770">
    <property type="entry name" value="Ankyrin_rpt-contain_sf"/>
</dbReference>
<dbReference type="AlphaFoldDB" id="A0A0K0ENA8"/>
<name>A0A0K0ENA8_STRER</name>
<reference evidence="3" key="1">
    <citation type="submission" date="2015-08" db="UniProtKB">
        <authorList>
            <consortium name="WormBaseParasite"/>
        </authorList>
    </citation>
    <scope>IDENTIFICATION</scope>
</reference>
<dbReference type="WBParaSite" id="TCONS_00012461.p1">
    <property type="protein sequence ID" value="TCONS_00012461.p1"/>
    <property type="gene ID" value="XLOC_008111"/>
</dbReference>
<sequence length="131" mass="15514">MKLISGAKYNFLRDCEEGNLLAVQKFIESKWKQKIILKYMPWISAPNTSKNINLCKYKYSTNGYNALHLAILSGNYKLIEYLIDIDKKLIYQKDDNGQNPFQLITLSKNPDLWKEIVRKREYILFIEDIPY</sequence>
<dbReference type="SMART" id="SM00248">
    <property type="entry name" value="ANK"/>
    <property type="match status" value="1"/>
</dbReference>
<keyword evidence="1" id="KW-0040">ANK repeat</keyword>
<keyword evidence="2" id="KW-1185">Reference proteome</keyword>
<dbReference type="PROSITE" id="PS50088">
    <property type="entry name" value="ANK_REPEAT"/>
    <property type="match status" value="1"/>
</dbReference>
<dbReference type="WBParaSite" id="SSTP_0001094500.1">
    <property type="protein sequence ID" value="SSTP_0001094500.1"/>
    <property type="gene ID" value="SSTP_0001094500"/>
</dbReference>
<dbReference type="InterPro" id="IPR002110">
    <property type="entry name" value="Ankyrin_rpt"/>
</dbReference>
<evidence type="ECO:0000256" key="1">
    <source>
        <dbReference type="PROSITE-ProRule" id="PRU00023"/>
    </source>
</evidence>